<dbReference type="AlphaFoldDB" id="A0A0D0HE66"/>
<dbReference type="Proteomes" id="UP000032046">
    <property type="component" value="Unassembled WGS sequence"/>
</dbReference>
<evidence type="ECO:0000313" key="2">
    <source>
        <dbReference type="Proteomes" id="UP000032046"/>
    </source>
</evidence>
<dbReference type="EMBL" id="JXQK01000043">
    <property type="protein sequence ID" value="KIP63359.1"/>
    <property type="molecule type" value="Genomic_DNA"/>
</dbReference>
<gene>
    <name evidence="1" type="ORF">ST44_03600</name>
</gene>
<comment type="caution">
    <text evidence="1">The sequence shown here is derived from an EMBL/GenBank/DDBJ whole genome shotgun (WGS) entry which is preliminary data.</text>
</comment>
<name>A0A0D0HE66_9BACT</name>
<reference evidence="1 2" key="1">
    <citation type="submission" date="2015-01" db="EMBL/GenBank/DDBJ databases">
        <title>Comparative genomics of non-oral Prevotella species.</title>
        <authorList>
            <person name="Accetto T."/>
            <person name="Nograsek B."/>
            <person name="Avgustin G."/>
        </authorList>
    </citation>
    <scope>NUCLEOTIDE SEQUENCE [LARGE SCALE GENOMIC DNA]</scope>
    <source>
        <strain evidence="1 2">P5-119</strain>
    </source>
</reference>
<accession>A0A0D0HE66</accession>
<organism evidence="1 2">
    <name type="scientific">Prevotella pectinovora</name>
    <dbReference type="NCBI Taxonomy" id="1602169"/>
    <lineage>
        <taxon>Bacteria</taxon>
        <taxon>Pseudomonadati</taxon>
        <taxon>Bacteroidota</taxon>
        <taxon>Bacteroidia</taxon>
        <taxon>Bacteroidales</taxon>
        <taxon>Prevotellaceae</taxon>
        <taxon>Prevotella</taxon>
    </lineage>
</organism>
<proteinExistence type="predicted"/>
<protein>
    <submittedName>
        <fullName evidence="1">Uncharacterized protein</fullName>
    </submittedName>
</protein>
<keyword evidence="2" id="KW-1185">Reference proteome</keyword>
<evidence type="ECO:0000313" key="1">
    <source>
        <dbReference type="EMBL" id="KIP63359.1"/>
    </source>
</evidence>
<sequence length="1090" mass="127286">MNIPALVENQKKYFGTYSVMAMLNAQTVLDHIQKVADIEGEQNENNENLWFHPVMSHLYNAKNGYDKQPEKTMFIIERLQSYFPFLKIMAENQREYSNGKYKQNRVEVNSNDIFEVLKRAFGVLKMYRDLTNHYKTYEEKLIDGCEFLTSTEQPLSGMISKYYTVALRNTKERYGYKTEDLAFIQDNIKKITKDAYGKRKSQVNTGFFLSLQDYNGDTQKKLHLSGVGIALLICLFLDKQYINIFLSRLPIFSSYNAQSEERRIIIRSFGINSIKLPKDRIHSEKSNKSVAMDMLNEVKRCPDELFTTLSAEKQSRFRIISDDHNEVLMKRSTDRFVPLLLQYIDYGKLFDHIRFHVNMGKLRYLLKADKTCIDGQTRVRVIEQPLNGFGRLEEAETMRKQENGTFGNSGIRIRDFENVKRDDANPANYPYIVDTYTHYILENNKVEMFISDKGSSAPLLPLIEDDRYVVKTIPSCRMSTLEIPAMAFHMFLFGSKKTEKLIVDVHNRYKRLFQAMQKEEVTAENIASFGIAESDLPQKILDLISGNAHGKDVDAFIRLTVDDMLTDTERRIKRFKDDRKSIRSADNKMGKRGFKQISTGKLADFLAKDIVLFQPSVNDGENKITGLNYRIMQSAIAVYDSGDDYEAKQQFKLMFEKARLIGKGTTEPHPFLYKVFARSIPANAVDFYERYLIERKFYLTGLCNEIKRGNRVDVPFIRRDQNKWKTPAMKTLGRIYSEDLPVELPRQMFDNEIKSHLKSLPQMEGIDFNNANVTYLIAEYMKRVLNDDFQTFYQWKRNYHYMDMLKGEYDRKGSLQHCFTSVEEREGLWKERASRTERYRKLASNKIRSNRQMRNASSEEIETILDKRLSNCRNEYQKSEKVIRRYRVQDALLFLLAKKTLTELADFDGERFKLKEIMPDAEKGILSEIMPMSFTFEKGGKKYTITSEGMKLKNYGDFFVLASDKRIGNLLELVGSDIVSKEDIMEEFNKYDQCRPEISSIVFNLEKWAFDTYPELSARVDREEKVDFKSILKILLNNKNINKEQSDILRKIRNAFDHNNYPDKGIVEIKALPEIAMSIKKAFGEYAIMK</sequence>
<dbReference type="SMR" id="A0A0D0HE66"/>
<dbReference type="RefSeq" id="WP_042518169.1">
    <property type="nucleotide sequence ID" value="NZ_JXQK01000043.1"/>
</dbReference>
<dbReference type="NCBIfam" id="NF038190">
    <property type="entry name" value="VI_Cas13b"/>
    <property type="match status" value="1"/>
</dbReference>